<dbReference type="Pfam" id="PF08811">
    <property type="entry name" value="DUF1800"/>
    <property type="match status" value="1"/>
</dbReference>
<feature type="region of interest" description="Disordered" evidence="5">
    <location>
        <begin position="278"/>
        <end position="309"/>
    </location>
</feature>
<dbReference type="PANTHER" id="PTHR37467">
    <property type="entry name" value="EXPORTED CALCIUM-BINDING GLYCOPROTEIN-RELATED"/>
    <property type="match status" value="1"/>
</dbReference>
<evidence type="ECO:0000256" key="4">
    <source>
        <dbReference type="ARBA" id="ARBA00022837"/>
    </source>
</evidence>
<dbReference type="InterPro" id="IPR059100">
    <property type="entry name" value="TSP3_bac"/>
</dbReference>
<dbReference type="InterPro" id="IPR014917">
    <property type="entry name" value="DUF1800"/>
</dbReference>
<evidence type="ECO:0000256" key="3">
    <source>
        <dbReference type="ARBA" id="ARBA00022729"/>
    </source>
</evidence>
<dbReference type="PROSITE" id="PS00018">
    <property type="entry name" value="EF_HAND_1"/>
    <property type="match status" value="2"/>
</dbReference>
<evidence type="ECO:0000256" key="6">
    <source>
        <dbReference type="SAM" id="SignalP"/>
    </source>
</evidence>
<dbReference type="Gene3D" id="4.10.1080.10">
    <property type="entry name" value="TSP type-3 repeat"/>
    <property type="match status" value="2"/>
</dbReference>
<comment type="caution">
    <text evidence="7">The sequence shown here is derived from an EMBL/GenBank/DDBJ whole genome shotgun (WGS) entry which is preliminary data.</text>
</comment>
<keyword evidence="3 6" id="KW-0732">Signal</keyword>
<feature type="region of interest" description="Disordered" evidence="5">
    <location>
        <begin position="1090"/>
        <end position="1109"/>
    </location>
</feature>
<dbReference type="SUPFAM" id="SSF103647">
    <property type="entry name" value="TSP type-3 repeat"/>
    <property type="match status" value="2"/>
</dbReference>
<keyword evidence="8" id="KW-1185">Reference proteome</keyword>
<dbReference type="EMBL" id="JBBUKT010000013">
    <property type="protein sequence ID" value="MEK7953697.1"/>
    <property type="molecule type" value="Genomic_DNA"/>
</dbReference>
<reference evidence="7 8" key="1">
    <citation type="submission" date="2024-04" db="EMBL/GenBank/DDBJ databases">
        <title>Luteolibacter sp. isolated from soil.</title>
        <authorList>
            <person name="An J."/>
        </authorList>
    </citation>
    <scope>NUCLEOTIDE SEQUENCE [LARGE SCALE GENOMIC DNA]</scope>
    <source>
        <strain evidence="7 8">Y139</strain>
    </source>
</reference>
<gene>
    <name evidence="7" type="ORF">WKV53_24490</name>
</gene>
<name>A0ABU9B0Z5_9BACT</name>
<feature type="region of interest" description="Disordered" evidence="5">
    <location>
        <begin position="585"/>
        <end position="640"/>
    </location>
</feature>
<sequence length="1668" mass="179797">MLRFPLRLPASLVLPALLLVSAETASAVPYFYGIWQLGSDNETPEEFGTTTWTINAAPGSSTIKDDDYYLTEPITNFEREVTSGDPRHRIHFPLTAAQASATSRLKLTLDMLWGGSSAPGFASHDLAITMNGRPVATFNGITWNRTLEMTFAAASVNAVTGENIIQIERTGGTAGAWIGFDYLKLDHDPTGMADADNDGLPRWYEESFGLSESNPADAAADPDGDGRTTLAEFRAGTNPTDADTDNDGLSDSAEITLGTNPLLRDTDGDGIADGAEITTSPLLADSDNDGYPDNIEVEQGSNPSSAASKPFNYPGAIGLQFVAESLQSAALPPGDPAGYFRFPQWNVTPPLPQWRPDAAVTTGSQSALKNLRGQATTAAASWSYHFATPGLHKGTSNERLFSGLLRTQRTGTISSNNTVTTAINTPASVTLTGIPYATYDLIVYAGYIYPGSRAVVSRQGAAGSDRYLLSASEPPFRAFTEVTSTTTPQSGNYVRYRNLNGASQTITLTSLPPLPPASGTVNYASYAGIHGIQIVDSGTDTDGDGIKDAIEVENRLNPAVADATADADGDGLSNAAELAAGTDLHHTDTDRDGIPDNLDAAPLNPDRDSDGLLDGDEVNATPFPSLPNDADSDDDGYNDAIERAAGTNPMSAASVPPPVPTWNGTTRTWTWRIDNIRMLWNHPQSMLGALETSDTMLGEAVAQVSQGGWNKSLGIGLRYRDGRVTYRFRCIEGLFRVAETPDNPAKADEGFWDSDWNVPPTDRSKDFGFGGYGPADDSKPLRMEFTATRPNAGVNSWNLNFLIADLTNPGSPVTLSSKSWLGAQSMDSSITNGTAVWTNAAGLAGAFDVALETGVNAYITPNALGPVDTDSDGMPDSWETTNLFNINSAADATLDADNDGLINVKEFLAGTNPRDADSDDDGASDGNEFYHDSDPLSATSKPAWFNFTGSLADLDGDGMSDAWTLWSGGTHRVPTADDDGDGVSNLAESEAGTDPDDPFSKIDLKTWRDSGNLVLSWTDLPLKAYDIETSPTLAGWQSAVGLPTSSIVGGRRQLSIPAGSLPAGKNFYRTKISPKDTDGDGVEDWIETNVLGSSNSTPDTLSQPITRANGQTLSGDAVSLLEKVQGSSPSGASSGSSAPGTPSPVNASRFLMQSTFGPTPEDIVKVRQLGYEGWINQQLTLPPTYHTPYIVEVKRDAAGNNIDPTYNYSDQDKFLFGNNATTPFARAAIGGQDQLRQRVAFALSQILVVSRRDANLEERAEGITNYYDTLLRHALGNYGDLLLDVALHPAMGTYLSHAGNQKADPSIPRYPDENFARESMQLFTIGLWELNPDGTRKLDIHGEPIPTYDNGTITELARVFTGLYYDSPYGWGGAGWADEHFTKPMVMYADRHDFDAKQLPHGFVVPPREPTESNGMQDVRDAIDALFRHPNTPPFVSRQLIQFLVTDNPSPAYINRVQDVFVNDGTGKRGNLGAVVKAILLDPEAREQPLSPNFGKVREPVVKTMHLGRLFKLAETHPNFVWWNWTETYYGFSKQEPTNSPSVFNFYTPVYQAPGEIRNAGLVSPGFQIVDTYSSISFPNLIWEYLHRGFRSSYDWWYPLDYSDTLLLAENPAALVDHVNLLVCAGSMTARTRGILLNAVSQSSLAPKERVALAIWTAMTCPEGAIQR</sequence>
<evidence type="ECO:0000313" key="7">
    <source>
        <dbReference type="EMBL" id="MEK7953697.1"/>
    </source>
</evidence>
<dbReference type="Proteomes" id="UP001371305">
    <property type="component" value="Unassembled WGS sequence"/>
</dbReference>
<comment type="subcellular location">
    <subcellularLocation>
        <location evidence="1">Secreted</location>
    </subcellularLocation>
</comment>
<dbReference type="RefSeq" id="WP_341407463.1">
    <property type="nucleotide sequence ID" value="NZ_JBBUKT010000013.1"/>
</dbReference>
<feature type="region of interest" description="Disordered" evidence="5">
    <location>
        <begin position="972"/>
        <end position="998"/>
    </location>
</feature>
<feature type="chain" id="PRO_5046946041" evidence="6">
    <location>
        <begin position="28"/>
        <end position="1668"/>
    </location>
</feature>
<feature type="signal peptide" evidence="6">
    <location>
        <begin position="1"/>
        <end position="27"/>
    </location>
</feature>
<keyword evidence="2" id="KW-0964">Secreted</keyword>
<protein>
    <submittedName>
        <fullName evidence="7">DUF1800 family protein</fullName>
    </submittedName>
</protein>
<organism evidence="7 8">
    <name type="scientific">Luteolibacter soli</name>
    <dbReference type="NCBI Taxonomy" id="3135280"/>
    <lineage>
        <taxon>Bacteria</taxon>
        <taxon>Pseudomonadati</taxon>
        <taxon>Verrucomicrobiota</taxon>
        <taxon>Verrucomicrobiia</taxon>
        <taxon>Verrucomicrobiales</taxon>
        <taxon>Verrucomicrobiaceae</taxon>
        <taxon>Luteolibacter</taxon>
    </lineage>
</organism>
<dbReference type="InterPro" id="IPR053180">
    <property type="entry name" value="Ca-binding_acidic-repeat"/>
</dbReference>
<dbReference type="InterPro" id="IPR028974">
    <property type="entry name" value="TSP_type-3_rpt"/>
</dbReference>
<feature type="region of interest" description="Disordered" evidence="5">
    <location>
        <begin position="1123"/>
        <end position="1148"/>
    </location>
</feature>
<feature type="compositionally biased region" description="Low complexity" evidence="5">
    <location>
        <begin position="1126"/>
        <end position="1144"/>
    </location>
</feature>
<evidence type="ECO:0000313" key="8">
    <source>
        <dbReference type="Proteomes" id="UP001371305"/>
    </source>
</evidence>
<keyword evidence="4" id="KW-0106">Calcium</keyword>
<feature type="region of interest" description="Disordered" evidence="5">
    <location>
        <begin position="910"/>
        <end position="934"/>
    </location>
</feature>
<evidence type="ECO:0000256" key="1">
    <source>
        <dbReference type="ARBA" id="ARBA00004613"/>
    </source>
</evidence>
<dbReference type="PANTHER" id="PTHR37467:SF1">
    <property type="entry name" value="EXPORTED CALCIUM-BINDING GLYCOPROTEIN"/>
    <property type="match status" value="1"/>
</dbReference>
<dbReference type="InterPro" id="IPR018247">
    <property type="entry name" value="EF_Hand_1_Ca_BS"/>
</dbReference>
<dbReference type="Pfam" id="PF18884">
    <property type="entry name" value="TSP3_bac"/>
    <property type="match status" value="7"/>
</dbReference>
<accession>A0ABU9B0Z5</accession>
<evidence type="ECO:0000256" key="5">
    <source>
        <dbReference type="SAM" id="MobiDB-lite"/>
    </source>
</evidence>
<evidence type="ECO:0000256" key="2">
    <source>
        <dbReference type="ARBA" id="ARBA00022525"/>
    </source>
</evidence>
<feature type="region of interest" description="Disordered" evidence="5">
    <location>
        <begin position="212"/>
        <end position="249"/>
    </location>
</feature>
<feature type="compositionally biased region" description="Basic and acidic residues" evidence="5">
    <location>
        <begin position="585"/>
        <end position="594"/>
    </location>
</feature>
<proteinExistence type="predicted"/>